<evidence type="ECO:0000313" key="2">
    <source>
        <dbReference type="Proteomes" id="UP001202243"/>
    </source>
</evidence>
<name>A0ABT0X0N5_9BURK</name>
<feature type="non-terminal residue" evidence="1">
    <location>
        <position position="1"/>
    </location>
</feature>
<keyword evidence="2" id="KW-1185">Reference proteome</keyword>
<dbReference type="EMBL" id="JAMQGR010000026">
    <property type="protein sequence ID" value="MCM2569419.1"/>
    <property type="molecule type" value="Genomic_DNA"/>
</dbReference>
<protein>
    <submittedName>
        <fullName evidence="1">Uncharacterized protein</fullName>
    </submittedName>
</protein>
<dbReference type="Proteomes" id="UP001202243">
    <property type="component" value="Unassembled WGS sequence"/>
</dbReference>
<accession>A0ABT0X0N5</accession>
<gene>
    <name evidence="1" type="ORF">NCG91_27705</name>
</gene>
<dbReference type="RefSeq" id="WP_251352056.1">
    <property type="nucleotide sequence ID" value="NZ_JAMQGR010000026.1"/>
</dbReference>
<evidence type="ECO:0000313" key="1">
    <source>
        <dbReference type="EMBL" id="MCM2569419.1"/>
    </source>
</evidence>
<proteinExistence type="predicted"/>
<organism evidence="1 2">
    <name type="scientific">Janthinobacterium kumbetense</name>
    <dbReference type="NCBI Taxonomy" id="2950280"/>
    <lineage>
        <taxon>Bacteria</taxon>
        <taxon>Pseudomonadati</taxon>
        <taxon>Pseudomonadota</taxon>
        <taxon>Betaproteobacteria</taxon>
        <taxon>Burkholderiales</taxon>
        <taxon>Oxalobacteraceae</taxon>
        <taxon>Janthinobacterium</taxon>
    </lineage>
</organism>
<reference evidence="1 2" key="1">
    <citation type="submission" date="2022-06" db="EMBL/GenBank/DDBJ databases">
        <title>Janthinobacterium kumbetensis sp. nov., isolated from spring water in Turkey.</title>
        <authorList>
            <person name="Inan Bektas K."/>
            <person name="Belduz A.A."/>
            <person name="Canakci S."/>
            <person name="Nalcaoglu A."/>
            <person name="Ceylan E."/>
            <person name="Kati H."/>
        </authorList>
    </citation>
    <scope>NUCLEOTIDE SEQUENCE [LARGE SCALE GENOMIC DNA]</scope>
    <source>
        <strain evidence="1 2">GK</strain>
    </source>
</reference>
<sequence>LENGEEVGGGVFPIVLDDPQAGVTWWNDCSESERGHWLAVAKSGVPADAWAAYQLAEAHADAEETAYDWLDSRESV</sequence>
<comment type="caution">
    <text evidence="1">The sequence shown here is derived from an EMBL/GenBank/DDBJ whole genome shotgun (WGS) entry which is preliminary data.</text>
</comment>